<organism evidence="2 3">
    <name type="scientific">Pseudomonas petroselini</name>
    <dbReference type="NCBI Taxonomy" id="2899822"/>
    <lineage>
        <taxon>Bacteria</taxon>
        <taxon>Pseudomonadati</taxon>
        <taxon>Pseudomonadota</taxon>
        <taxon>Gammaproteobacteria</taxon>
        <taxon>Pseudomonadales</taxon>
        <taxon>Pseudomonadaceae</taxon>
        <taxon>Pseudomonas</taxon>
    </lineage>
</organism>
<keyword evidence="1" id="KW-1133">Transmembrane helix</keyword>
<proteinExistence type="predicted"/>
<reference evidence="2 3" key="2">
    <citation type="journal article" date="2023" name="Plant Pathol.">
        <title>Dismantling and reorganizing Pseudomonas marginalis sensu#lato.</title>
        <authorList>
            <person name="Sawada H."/>
            <person name="Fujikawa T."/>
            <person name="Satou M."/>
        </authorList>
    </citation>
    <scope>NUCLEOTIDE SEQUENCE [LARGE SCALE GENOMIC DNA]</scope>
    <source>
        <strain evidence="2 3">MAFF 311096</strain>
    </source>
</reference>
<protein>
    <submittedName>
        <fullName evidence="2">TIGR03752 family integrating conjugative element protein</fullName>
    </submittedName>
</protein>
<gene>
    <name evidence="2" type="ORF">LRQ20_10865</name>
</gene>
<evidence type="ECO:0000313" key="2">
    <source>
        <dbReference type="EMBL" id="MCD7038832.1"/>
    </source>
</evidence>
<feature type="non-terminal residue" evidence="2">
    <location>
        <position position="61"/>
    </location>
</feature>
<feature type="transmembrane region" description="Helical" evidence="1">
    <location>
        <begin position="6"/>
        <end position="27"/>
    </location>
</feature>
<evidence type="ECO:0000313" key="3">
    <source>
        <dbReference type="Proteomes" id="UP001154922"/>
    </source>
</evidence>
<evidence type="ECO:0000256" key="1">
    <source>
        <dbReference type="SAM" id="Phobius"/>
    </source>
</evidence>
<reference evidence="2 3" key="1">
    <citation type="journal article" date="2022" name="Int. J. Syst. Evol. Microbiol.">
        <title>Pseudomonas petroselini sp. nov., a pathogen causing bacterial rot of parsley in Japan.</title>
        <authorList>
            <person name="Sawada H."/>
            <person name="Fujikawa T."/>
            <person name="Osada S."/>
            <person name="Satou M."/>
        </authorList>
    </citation>
    <scope>NUCLEOTIDE SEQUENCE [LARGE SCALE GENOMIC DNA]</scope>
    <source>
        <strain evidence="2 3">MAFF 311096</strain>
    </source>
</reference>
<keyword evidence="3" id="KW-1185">Reference proteome</keyword>
<sequence length="61" mass="6298">MKANALLKWLVPAVLIGVVFIVLKTWVAGGTLPSSDSPPAQNNLQLSAEQAKSLGIAGDTP</sequence>
<comment type="caution">
    <text evidence="2">The sequence shown here is derived from an EMBL/GenBank/DDBJ whole genome shotgun (WGS) entry which is preliminary data.</text>
</comment>
<dbReference type="EMBL" id="JAJOZI010000055">
    <property type="protein sequence ID" value="MCD7038832.1"/>
    <property type="molecule type" value="Genomic_DNA"/>
</dbReference>
<dbReference type="Proteomes" id="UP001154922">
    <property type="component" value="Unassembled WGS sequence"/>
</dbReference>
<keyword evidence="1" id="KW-0812">Transmembrane</keyword>
<keyword evidence="1" id="KW-0472">Membrane</keyword>
<name>A0ABS8QT37_9PSED</name>
<accession>A0ABS8QT37</accession>